<evidence type="ECO:0000256" key="6">
    <source>
        <dbReference type="ARBA" id="ARBA00022676"/>
    </source>
</evidence>
<evidence type="ECO:0000313" key="11">
    <source>
        <dbReference type="Proteomes" id="UP000002949"/>
    </source>
</evidence>
<dbReference type="SUPFAM" id="SSF52733">
    <property type="entry name" value="Nicotinate mononucleotide:5,6-dimethylbenzimidazole phosphoribosyltransferase (CobT)"/>
    <property type="match status" value="1"/>
</dbReference>
<dbReference type="CDD" id="cd02439">
    <property type="entry name" value="DMB-PRT_CobT"/>
    <property type="match status" value="1"/>
</dbReference>
<keyword evidence="5" id="KW-0169">Cobalamin biosynthesis</keyword>
<protein>
    <recommendedName>
        <fullName evidence="4">Nicotinate-nucleotide--dimethylbenzimidazole phosphoribosyltransferase</fullName>
        <ecNumber evidence="3">2.4.2.21</ecNumber>
    </recommendedName>
    <alternativeName>
        <fullName evidence="8">N(1)-alpha-phosphoribosyltransferase</fullName>
    </alternativeName>
</protein>
<dbReference type="GO" id="GO:0009236">
    <property type="term" value="P:cobalamin biosynthetic process"/>
    <property type="evidence" value="ECO:0007669"/>
    <property type="project" value="UniProtKB-KW"/>
</dbReference>
<keyword evidence="6 10" id="KW-0328">Glycosyltransferase</keyword>
<dbReference type="PATRIC" id="fig|1082933.3.peg.5292"/>
<organism evidence="10 11">
    <name type="scientific">Mesorhizobium amorphae CCNWGS0123</name>
    <dbReference type="NCBI Taxonomy" id="1082933"/>
    <lineage>
        <taxon>Bacteria</taxon>
        <taxon>Pseudomonadati</taxon>
        <taxon>Pseudomonadota</taxon>
        <taxon>Alphaproteobacteria</taxon>
        <taxon>Hyphomicrobiales</taxon>
        <taxon>Phyllobacteriaceae</taxon>
        <taxon>Mesorhizobium</taxon>
    </lineage>
</organism>
<evidence type="ECO:0000256" key="2">
    <source>
        <dbReference type="ARBA" id="ARBA00007110"/>
    </source>
</evidence>
<dbReference type="InterPro" id="IPR036087">
    <property type="entry name" value="Nict_dMeBzImd_PRibTrfase_sf"/>
</dbReference>
<evidence type="ECO:0000256" key="4">
    <source>
        <dbReference type="ARBA" id="ARBA00015486"/>
    </source>
</evidence>
<evidence type="ECO:0000256" key="1">
    <source>
        <dbReference type="ARBA" id="ARBA00005049"/>
    </source>
</evidence>
<evidence type="ECO:0000256" key="5">
    <source>
        <dbReference type="ARBA" id="ARBA00022573"/>
    </source>
</evidence>
<sequence>MQALGNASPAATFASTLAVVPAGQASYAPDQPPATIATDMTSALPFDDFRNLLANLPPADAQAEARVRTLFAKADKPRGSLGRVEDIAAWLSAWSGRAPPAVNRPLVAIFAGNHGVTRHGISPRPMAATANAVELCAAGGAAINQVCIAHDLGLKVFDLALHIPTEDITEDAALDERDCAATMAFGMEAIAGGSDLLCLGDLGVGNSTVAAALCAALFGGGGADWVGAGSGADAAMLARKAEMVDTALAFHADALRDPLEALRRVGGREFAAIAGAILAARMQKIPVLLDGFAATAAAAVLYAANEAALDHCLLAGLSPETGHAKAAERLGLRPLLDLGVSHGEGVGAALAAGLVKAAALTSSGMAAAVRN</sequence>
<name>G6YHI1_9HYPH</name>
<evidence type="ECO:0000256" key="7">
    <source>
        <dbReference type="ARBA" id="ARBA00022679"/>
    </source>
</evidence>
<comment type="catalytic activity">
    <reaction evidence="9">
        <text>5,6-dimethylbenzimidazole + nicotinate beta-D-ribonucleotide = alpha-ribazole 5'-phosphate + nicotinate + H(+)</text>
        <dbReference type="Rhea" id="RHEA:11196"/>
        <dbReference type="ChEBI" id="CHEBI:15378"/>
        <dbReference type="ChEBI" id="CHEBI:15890"/>
        <dbReference type="ChEBI" id="CHEBI:32544"/>
        <dbReference type="ChEBI" id="CHEBI:57502"/>
        <dbReference type="ChEBI" id="CHEBI:57918"/>
        <dbReference type="EC" id="2.4.2.21"/>
    </reaction>
</comment>
<dbReference type="eggNOG" id="COG2038">
    <property type="taxonomic scope" value="Bacteria"/>
</dbReference>
<dbReference type="InterPro" id="IPR003200">
    <property type="entry name" value="Nict_dMeBzImd_PRibTrfase"/>
</dbReference>
<dbReference type="Pfam" id="PF02277">
    <property type="entry name" value="DBI_PRT"/>
    <property type="match status" value="1"/>
</dbReference>
<dbReference type="GO" id="GO:0008939">
    <property type="term" value="F:nicotinate-nucleotide-dimethylbenzimidazole phosphoribosyltransferase activity"/>
    <property type="evidence" value="ECO:0007669"/>
    <property type="project" value="UniProtKB-EC"/>
</dbReference>
<reference evidence="10 11" key="1">
    <citation type="journal article" date="2012" name="J. Bacteriol.">
        <title>Draft Genome Sequence of Plant Growth-Promoting Rhizobium Mesorhizobium amorphae, Isolated from Zinc-Lead Mine Tailings.</title>
        <authorList>
            <person name="Hao X."/>
            <person name="Lin Y."/>
            <person name="Johnstone L."/>
            <person name="Baltrus D.A."/>
            <person name="Miller S.J."/>
            <person name="Wei G."/>
            <person name="Rensing C."/>
        </authorList>
    </citation>
    <scope>NUCLEOTIDE SEQUENCE [LARGE SCALE GENOMIC DNA]</scope>
    <source>
        <strain evidence="10 11">CCNWGS0123</strain>
    </source>
</reference>
<evidence type="ECO:0000256" key="3">
    <source>
        <dbReference type="ARBA" id="ARBA00011991"/>
    </source>
</evidence>
<comment type="similarity">
    <text evidence="2">Belongs to the CobT family.</text>
</comment>
<dbReference type="Gene3D" id="1.10.1610.10">
    <property type="match status" value="1"/>
</dbReference>
<dbReference type="NCBIfam" id="NF000996">
    <property type="entry name" value="PRK00105.1"/>
    <property type="match status" value="1"/>
</dbReference>
<dbReference type="Gene3D" id="3.40.50.10210">
    <property type="match status" value="1"/>
</dbReference>
<proteinExistence type="inferred from homology"/>
<dbReference type="EMBL" id="AGSN01000186">
    <property type="protein sequence ID" value="EHH07769.1"/>
    <property type="molecule type" value="Genomic_DNA"/>
</dbReference>
<comment type="pathway">
    <text evidence="1">Nucleoside biosynthesis; alpha-ribazole biosynthesis; alpha-ribazole from 5,6-dimethylbenzimidazole: step 1/2.</text>
</comment>
<dbReference type="STRING" id="1082933.A6B35_18940"/>
<dbReference type="EC" id="2.4.2.21" evidence="3"/>
<dbReference type="PANTHER" id="PTHR43463:SF1">
    <property type="entry name" value="NICOTINATE-NUCLEOTIDE--DIMETHYLBENZIMIDAZOLE PHOSPHORIBOSYLTRANSFERASE"/>
    <property type="match status" value="1"/>
</dbReference>
<keyword evidence="7 10" id="KW-0808">Transferase</keyword>
<dbReference type="PANTHER" id="PTHR43463">
    <property type="entry name" value="NICOTINATE-NUCLEOTIDE--DIMETHYLBENZIMIDAZOLE PHOSPHORIBOSYLTRANSFERASE"/>
    <property type="match status" value="1"/>
</dbReference>
<evidence type="ECO:0000256" key="8">
    <source>
        <dbReference type="ARBA" id="ARBA00030686"/>
    </source>
</evidence>
<evidence type="ECO:0000313" key="10">
    <source>
        <dbReference type="EMBL" id="EHH07769.1"/>
    </source>
</evidence>
<dbReference type="InterPro" id="IPR023195">
    <property type="entry name" value="Nict_dMeBzImd_PRibTrfase_N"/>
</dbReference>
<dbReference type="AlphaFoldDB" id="G6YHI1"/>
<dbReference type="UniPathway" id="UPA00061">
    <property type="reaction ID" value="UER00516"/>
</dbReference>
<dbReference type="Proteomes" id="UP000002949">
    <property type="component" value="Unassembled WGS sequence"/>
</dbReference>
<evidence type="ECO:0000256" key="9">
    <source>
        <dbReference type="ARBA" id="ARBA00047340"/>
    </source>
</evidence>
<accession>G6YHI1</accession>
<gene>
    <name evidence="10" type="primary">cobT</name>
    <name evidence="10" type="ORF">MEA186_27245</name>
</gene>
<keyword evidence="11" id="KW-1185">Reference proteome</keyword>